<evidence type="ECO:0000256" key="10">
    <source>
        <dbReference type="ARBA" id="ARBA00025182"/>
    </source>
</evidence>
<dbReference type="GO" id="GO:0015450">
    <property type="term" value="F:protein-transporting ATPase activity"/>
    <property type="evidence" value="ECO:0007669"/>
    <property type="project" value="UniProtKB-UniRule"/>
</dbReference>
<feature type="transmembrane region" description="Helical" evidence="11">
    <location>
        <begin position="58"/>
        <end position="77"/>
    </location>
</feature>
<dbReference type="InterPro" id="IPR004692">
    <property type="entry name" value="SecG"/>
</dbReference>
<evidence type="ECO:0000256" key="2">
    <source>
        <dbReference type="ARBA" id="ARBA00008445"/>
    </source>
</evidence>
<keyword evidence="8 11" id="KW-0811">Translocation</keyword>
<dbReference type="Proteomes" id="UP000334019">
    <property type="component" value="Chromosome"/>
</dbReference>
<reference evidence="12 13" key="1">
    <citation type="submission" date="2019-11" db="EMBL/GenBank/DDBJ databases">
        <authorList>
            <person name="He Y."/>
        </authorList>
    </citation>
    <scope>NUCLEOTIDE SEQUENCE [LARGE SCALE GENOMIC DNA]</scope>
    <source>
        <strain evidence="12 13">SCSIO 58843</strain>
    </source>
</reference>
<protein>
    <recommendedName>
        <fullName evidence="11">Protein-export membrane protein SecG</fullName>
    </recommendedName>
</protein>
<evidence type="ECO:0000256" key="3">
    <source>
        <dbReference type="ARBA" id="ARBA00022448"/>
    </source>
</evidence>
<dbReference type="PANTHER" id="PTHR34182:SF1">
    <property type="entry name" value="PROTEIN-EXPORT MEMBRANE PROTEIN SECG"/>
    <property type="match status" value="1"/>
</dbReference>
<dbReference type="PANTHER" id="PTHR34182">
    <property type="entry name" value="PROTEIN-EXPORT MEMBRANE PROTEIN SECG"/>
    <property type="match status" value="1"/>
</dbReference>
<evidence type="ECO:0000256" key="7">
    <source>
        <dbReference type="ARBA" id="ARBA00022989"/>
    </source>
</evidence>
<dbReference type="NCBIfam" id="TIGR00810">
    <property type="entry name" value="secG"/>
    <property type="match status" value="1"/>
</dbReference>
<dbReference type="GO" id="GO:0009306">
    <property type="term" value="P:protein secretion"/>
    <property type="evidence" value="ECO:0007669"/>
    <property type="project" value="UniProtKB-UniRule"/>
</dbReference>
<evidence type="ECO:0000256" key="8">
    <source>
        <dbReference type="ARBA" id="ARBA00023010"/>
    </source>
</evidence>
<name>A0A5Q2RF17_9ACTN</name>
<keyword evidence="3 11" id="KW-0813">Transport</keyword>
<dbReference type="PRINTS" id="PR01651">
    <property type="entry name" value="SECGEXPORT"/>
</dbReference>
<comment type="similarity">
    <text evidence="2 11">Belongs to the SecG family.</text>
</comment>
<keyword evidence="4 11" id="KW-1003">Cell membrane</keyword>
<dbReference type="KEGG" id="atq:GH723_10255"/>
<feature type="transmembrane region" description="Helical" evidence="11">
    <location>
        <begin position="6"/>
        <end position="25"/>
    </location>
</feature>
<dbReference type="EMBL" id="CP045851">
    <property type="protein sequence ID" value="QGG95448.1"/>
    <property type="molecule type" value="Genomic_DNA"/>
</dbReference>
<gene>
    <name evidence="12" type="primary">secG</name>
    <name evidence="12" type="ORF">GH723_10255</name>
</gene>
<evidence type="ECO:0000256" key="1">
    <source>
        <dbReference type="ARBA" id="ARBA00004651"/>
    </source>
</evidence>
<comment type="subcellular location">
    <subcellularLocation>
        <location evidence="1 11">Cell membrane</location>
        <topology evidence="1 11">Multi-pass membrane protein</topology>
    </subcellularLocation>
</comment>
<sequence>MSVLTAIIAVVHVLVSLALIVLVLLHSGKGGGLSDMFGGGLGATAAGSTVVEKNLDRLTVFASLIFALSTFGLALTID</sequence>
<keyword evidence="9 11" id="KW-0472">Membrane</keyword>
<dbReference type="GO" id="GO:0005886">
    <property type="term" value="C:plasma membrane"/>
    <property type="evidence" value="ECO:0007669"/>
    <property type="project" value="UniProtKB-SubCell"/>
</dbReference>
<keyword evidence="5 11" id="KW-0812">Transmembrane</keyword>
<dbReference type="AlphaFoldDB" id="A0A5Q2RF17"/>
<evidence type="ECO:0000256" key="11">
    <source>
        <dbReference type="RuleBase" id="RU365087"/>
    </source>
</evidence>
<proteinExistence type="inferred from homology"/>
<keyword evidence="6 11" id="KW-0653">Protein transport</keyword>
<organism evidence="12 13">
    <name type="scientific">Actinomarinicola tropica</name>
    <dbReference type="NCBI Taxonomy" id="2789776"/>
    <lineage>
        <taxon>Bacteria</taxon>
        <taxon>Bacillati</taxon>
        <taxon>Actinomycetota</taxon>
        <taxon>Acidimicrobiia</taxon>
        <taxon>Acidimicrobiales</taxon>
        <taxon>Iamiaceae</taxon>
        <taxon>Actinomarinicola</taxon>
    </lineage>
</organism>
<dbReference type="RefSeq" id="WP_153759555.1">
    <property type="nucleotide sequence ID" value="NZ_CP045851.1"/>
</dbReference>
<dbReference type="GO" id="GO:0043952">
    <property type="term" value="P:protein transport by the Sec complex"/>
    <property type="evidence" value="ECO:0007669"/>
    <property type="project" value="TreeGrafter"/>
</dbReference>
<dbReference type="Pfam" id="PF03840">
    <property type="entry name" value="SecG"/>
    <property type="match status" value="1"/>
</dbReference>
<evidence type="ECO:0000256" key="9">
    <source>
        <dbReference type="ARBA" id="ARBA00023136"/>
    </source>
</evidence>
<evidence type="ECO:0000313" key="13">
    <source>
        <dbReference type="Proteomes" id="UP000334019"/>
    </source>
</evidence>
<comment type="function">
    <text evidence="10 11">Involved in protein export. Participates in an early event of protein translocation.</text>
</comment>
<keyword evidence="7 11" id="KW-1133">Transmembrane helix</keyword>
<evidence type="ECO:0000313" key="12">
    <source>
        <dbReference type="EMBL" id="QGG95448.1"/>
    </source>
</evidence>
<evidence type="ECO:0000256" key="5">
    <source>
        <dbReference type="ARBA" id="ARBA00022692"/>
    </source>
</evidence>
<keyword evidence="13" id="KW-1185">Reference proteome</keyword>
<evidence type="ECO:0000256" key="4">
    <source>
        <dbReference type="ARBA" id="ARBA00022475"/>
    </source>
</evidence>
<evidence type="ECO:0000256" key="6">
    <source>
        <dbReference type="ARBA" id="ARBA00022927"/>
    </source>
</evidence>
<dbReference type="GO" id="GO:0065002">
    <property type="term" value="P:intracellular protein transmembrane transport"/>
    <property type="evidence" value="ECO:0007669"/>
    <property type="project" value="TreeGrafter"/>
</dbReference>
<accession>A0A5Q2RF17</accession>